<reference evidence="2 3" key="1">
    <citation type="submission" date="2024-05" db="EMBL/GenBank/DDBJ databases">
        <authorList>
            <person name="Duchaud E."/>
        </authorList>
    </citation>
    <scope>NUCLEOTIDE SEQUENCE [LARGE SCALE GENOMIC DNA]</scope>
    <source>
        <strain evidence="2">Ena-SAMPLE-TAB-13-05-2024-13:56:06:370-140305</strain>
    </source>
</reference>
<gene>
    <name evidence="2" type="ORF">T190115A13A_300001</name>
</gene>
<keyword evidence="1" id="KW-0472">Membrane</keyword>
<feature type="transmembrane region" description="Helical" evidence="1">
    <location>
        <begin position="65"/>
        <end position="83"/>
    </location>
</feature>
<dbReference type="Proteomes" id="UP001497602">
    <property type="component" value="Unassembled WGS sequence"/>
</dbReference>
<sequence length="186" mass="22594">MKQIDIIEIIPECVLLSFLLIISFSLIKKRKLFKSLKTKYLLQVYFAILIIESIDRLYVIVNDSYFFSTSFTNFSYADTCFYLFLSENLIKKRKYFNYIVLFFVFTINFLYVESHRRYFLLIDYIFNLLVLIYFFYLLKSFTGEKSKRFKIENRFFTKFIYMMLFYMSLSYIIPISINILSVLAPN</sequence>
<feature type="transmembrane region" description="Helical" evidence="1">
    <location>
        <begin position="159"/>
        <end position="184"/>
    </location>
</feature>
<keyword evidence="1" id="KW-0812">Transmembrane</keyword>
<feature type="transmembrane region" description="Helical" evidence="1">
    <location>
        <begin position="118"/>
        <end position="138"/>
    </location>
</feature>
<name>A0ABP1FD33_9FLAO</name>
<organism evidence="2 3">
    <name type="scientific">Tenacibaculum vairaonense</name>
    <dbReference type="NCBI Taxonomy" id="3137860"/>
    <lineage>
        <taxon>Bacteria</taxon>
        <taxon>Pseudomonadati</taxon>
        <taxon>Bacteroidota</taxon>
        <taxon>Flavobacteriia</taxon>
        <taxon>Flavobacteriales</taxon>
        <taxon>Flavobacteriaceae</taxon>
        <taxon>Tenacibaculum</taxon>
    </lineage>
</organism>
<proteinExistence type="predicted"/>
<dbReference type="EMBL" id="CAXJRC010000023">
    <property type="protein sequence ID" value="CAL2107117.1"/>
    <property type="molecule type" value="Genomic_DNA"/>
</dbReference>
<feature type="transmembrane region" description="Helical" evidence="1">
    <location>
        <begin position="6"/>
        <end position="28"/>
    </location>
</feature>
<evidence type="ECO:0000313" key="2">
    <source>
        <dbReference type="EMBL" id="CAL2107117.1"/>
    </source>
</evidence>
<feature type="transmembrane region" description="Helical" evidence="1">
    <location>
        <begin position="40"/>
        <end position="59"/>
    </location>
</feature>
<accession>A0ABP1FD33</accession>
<keyword evidence="3" id="KW-1185">Reference proteome</keyword>
<comment type="caution">
    <text evidence="2">The sequence shown here is derived from an EMBL/GenBank/DDBJ whole genome shotgun (WGS) entry which is preliminary data.</text>
</comment>
<feature type="transmembrane region" description="Helical" evidence="1">
    <location>
        <begin position="95"/>
        <end position="112"/>
    </location>
</feature>
<evidence type="ECO:0000256" key="1">
    <source>
        <dbReference type="SAM" id="Phobius"/>
    </source>
</evidence>
<keyword evidence="1" id="KW-1133">Transmembrane helix</keyword>
<evidence type="ECO:0000313" key="3">
    <source>
        <dbReference type="Proteomes" id="UP001497602"/>
    </source>
</evidence>
<protein>
    <submittedName>
        <fullName evidence="2">Uncharacterized protein</fullName>
    </submittedName>
</protein>